<dbReference type="eggNOG" id="COG4886">
    <property type="taxonomic scope" value="Bacteria"/>
</dbReference>
<keyword evidence="2" id="KW-1185">Reference proteome</keyword>
<evidence type="ECO:0008006" key="3">
    <source>
        <dbReference type="Google" id="ProtNLM"/>
    </source>
</evidence>
<evidence type="ECO:0000313" key="1">
    <source>
        <dbReference type="EMBL" id="AIQ67334.1"/>
    </source>
</evidence>
<dbReference type="KEGG" id="pgm:PGRAT_06530"/>
<accession>A0A089NEB6</accession>
<dbReference type="AlphaFoldDB" id="A0A089NEB6"/>
<dbReference type="HOGENOM" id="CLU_147237_0_0_9"/>
<name>A0A089NEB6_9BACL</name>
<dbReference type="EMBL" id="CP009287">
    <property type="protein sequence ID" value="AIQ67334.1"/>
    <property type="molecule type" value="Genomic_DNA"/>
</dbReference>
<dbReference type="Proteomes" id="UP000029500">
    <property type="component" value="Chromosome"/>
</dbReference>
<proteinExistence type="predicted"/>
<dbReference type="STRING" id="189425.PGRAT_06530"/>
<reference evidence="1 2" key="1">
    <citation type="submission" date="2014-08" db="EMBL/GenBank/DDBJ databases">
        <title>Comparative genomics of the Paenibacillus odorifer group.</title>
        <authorList>
            <person name="den Bakker H.C."/>
            <person name="Tsai Y.-C."/>
            <person name="Martin N."/>
            <person name="Korlach J."/>
            <person name="Wiedmann M."/>
        </authorList>
    </citation>
    <scope>NUCLEOTIDE SEQUENCE [LARGE SCALE GENOMIC DNA]</scope>
    <source>
        <strain evidence="1 2">DSM 15220</strain>
    </source>
</reference>
<evidence type="ECO:0000313" key="2">
    <source>
        <dbReference type="Proteomes" id="UP000029500"/>
    </source>
</evidence>
<sequence length="154" mass="17703">MYTILQEPAGNTYCTLIHLALEVCDTFILVKRDQMELEPEGLELLERLQPYFIETKKDDGWPGTRLLGHYADIHYFSSSPAAADILLAYTHSLYSWVQPRLPDDLCFLKGGQPWLVNTAHEHMGSLHTEEEEELVRLEKSGLLIRDLTLSGWSW</sequence>
<organism evidence="1 2">
    <name type="scientific">Paenibacillus graminis</name>
    <dbReference type="NCBI Taxonomy" id="189425"/>
    <lineage>
        <taxon>Bacteria</taxon>
        <taxon>Bacillati</taxon>
        <taxon>Bacillota</taxon>
        <taxon>Bacilli</taxon>
        <taxon>Bacillales</taxon>
        <taxon>Paenibacillaceae</taxon>
        <taxon>Paenibacillus</taxon>
    </lineage>
</organism>
<protein>
    <recommendedName>
        <fullName evidence="3">Stage III sporulation protein AH</fullName>
    </recommendedName>
</protein>
<gene>
    <name evidence="1" type="ORF">PGRAT_06530</name>
</gene>